<evidence type="ECO:0000313" key="4">
    <source>
        <dbReference type="EMBL" id="ABQ43511.1"/>
    </source>
</evidence>
<dbReference type="InterPro" id="IPR006749">
    <property type="entry name" value="Pox_E6"/>
</dbReference>
<evidence type="ECO:0000256" key="2">
    <source>
        <dbReference type="ARBA" id="ARBA00022844"/>
    </source>
</evidence>
<evidence type="ECO:0000256" key="3">
    <source>
        <dbReference type="PIRNR" id="PIRNR015629"/>
    </source>
</evidence>
<accession>A7XCF4</accession>
<organism evidence="4 7">
    <name type="scientific">Tanapox virus</name>
    <dbReference type="NCBI Taxonomy" id="99000"/>
    <lineage>
        <taxon>Viruses</taxon>
        <taxon>Varidnaviria</taxon>
        <taxon>Bamfordvirae</taxon>
        <taxon>Nucleocytoviricota</taxon>
        <taxon>Pokkesviricetes</taxon>
        <taxon>Chitovirales</taxon>
        <taxon>Poxviridae</taxon>
        <taxon>Chordopoxvirinae</taxon>
        <taxon>Yatapoxvirus</taxon>
        <taxon>Yatapoxvirus tanapox</taxon>
    </lineage>
</organism>
<dbReference type="EMBL" id="EF420156">
    <property type="protein sequence ID" value="ABQ43511.1"/>
    <property type="molecule type" value="Genomic_DNA"/>
</dbReference>
<name>A7XCF4_9POXV</name>
<evidence type="ECO:0000313" key="7">
    <source>
        <dbReference type="Proteomes" id="UP000130031"/>
    </source>
</evidence>
<gene>
    <name evidence="4" type="primary">37R</name>
</gene>
<evidence type="ECO:0000313" key="5">
    <source>
        <dbReference type="EMBL" id="ABQ43666.1"/>
    </source>
</evidence>
<reference evidence="6 7" key="1">
    <citation type="journal article" date="2007" name="Virus Res.">
        <title>Comparative genetic analysis of genomic DNA sequences of two human isolates of Tanapox virus.</title>
        <authorList>
            <person name="Nazarian S.H."/>
            <person name="Barrett J.W."/>
            <person name="Frace A.M."/>
            <person name="Olsen-Rasmussen M."/>
            <person name="Khristova M."/>
            <person name="Shaban M."/>
            <person name="Neering S."/>
            <person name="Li Y."/>
            <person name="Damon I.K."/>
            <person name="Esposito J.J."/>
            <person name="Essani K."/>
            <person name="McFadden G."/>
        </authorList>
    </citation>
    <scope>NUCLEOTIDE SEQUENCE [LARGE SCALE GENOMIC DNA]</scope>
    <source>
        <strain evidence="4">TPV-Kenya</strain>
        <strain evidence="5">TPV-RoC</strain>
    </source>
</reference>
<dbReference type="Proteomes" id="UP000130031">
    <property type="component" value="Segment"/>
</dbReference>
<protein>
    <recommendedName>
        <fullName evidence="3">Protein E6 homolog</fullName>
    </recommendedName>
</protein>
<dbReference type="EMBL" id="EF420157">
    <property type="protein sequence ID" value="ABQ43666.1"/>
    <property type="molecule type" value="Genomic_DNA"/>
</dbReference>
<sequence>MDYIRRKYLIYTIENKIDFLKDEVFNKVSNFSLNHVLALKYLIINFSNDVINKDVLNNPNFFVFLHMVKCNQVYDTVLNQSFDLPTLYVKSLIKNYSLFYNFIQTYKTLVQDLIFNKKFIEVVSYIDTFKDVIGVNYDLNLNPLFYNGEPIRNMEIIYDKLFKKTDFKAVEKLSVIRLLIWAYLTKQDTGLIFEDNDSQDIYTLLQKSGQIINSEMTEKFKEYIFPGNNKTSYWIWLKENIFNDNKIFKKYLSTTMYDKILSFIYLELKQGKVNKNMLKLVYTFEEDEYIKSVFLQIIYGVPGDILSIIDSYDEAWKKYFIGMYKDQFIDGNTFLSSRTFNDDLFKVVAKIDPEYFDIDKIISVFDHKPEQINFFNSIDINKTYLSNIIYDLKDVNFSNINNLKSCQIYNDDTKYYIKEYNTYLYLNEDDPLILNNGILTKYSTIQPNKRISLLSKNILKYYIDSNLANIGLVLCNYDGDIIVKIISHLKCIEDVTTFIRFATCKNDSILPSIIKTILANFNVSIIILFQKFLQENIYHVELFLDKSNHFTNNDKKYLLKLIKEGRS</sequence>
<dbReference type="PIRSF" id="PIRSF015629">
    <property type="entry name" value="VAC_E6R"/>
    <property type="match status" value="1"/>
</dbReference>
<dbReference type="Pfam" id="PF04656">
    <property type="entry name" value="Pox_E6"/>
    <property type="match status" value="1"/>
</dbReference>
<dbReference type="Proteomes" id="UP000099606">
    <property type="component" value="Segment"/>
</dbReference>
<keyword evidence="2 3" id="KW-0946">Virion</keyword>
<comment type="subcellular location">
    <subcellularLocation>
        <location evidence="1 3">Virion</location>
    </subcellularLocation>
</comment>
<dbReference type="GO" id="GO:0044423">
    <property type="term" value="C:virion component"/>
    <property type="evidence" value="ECO:0007669"/>
    <property type="project" value="UniProtKB-UniRule"/>
</dbReference>
<evidence type="ECO:0000256" key="1">
    <source>
        <dbReference type="ARBA" id="ARBA00004328"/>
    </source>
</evidence>
<evidence type="ECO:0000313" key="6">
    <source>
        <dbReference type="Proteomes" id="UP000099606"/>
    </source>
</evidence>
<proteinExistence type="predicted"/>